<feature type="compositionally biased region" description="Polar residues" evidence="1">
    <location>
        <begin position="90"/>
        <end position="101"/>
    </location>
</feature>
<feature type="compositionally biased region" description="Basic and acidic residues" evidence="1">
    <location>
        <begin position="213"/>
        <end position="222"/>
    </location>
</feature>
<name>W7U9Z0_9STRA</name>
<comment type="caution">
    <text evidence="2">The sequence shown here is derived from an EMBL/GenBank/DDBJ whole genome shotgun (WGS) entry which is preliminary data.</text>
</comment>
<keyword evidence="3" id="KW-1185">Reference proteome</keyword>
<evidence type="ECO:0000313" key="3">
    <source>
        <dbReference type="Proteomes" id="UP000019335"/>
    </source>
</evidence>
<evidence type="ECO:0000256" key="1">
    <source>
        <dbReference type="SAM" id="MobiDB-lite"/>
    </source>
</evidence>
<feature type="compositionally biased region" description="Basic and acidic residues" evidence="1">
    <location>
        <begin position="179"/>
        <end position="189"/>
    </location>
</feature>
<dbReference type="PROSITE" id="PS51257">
    <property type="entry name" value="PROKAR_LIPOPROTEIN"/>
    <property type="match status" value="1"/>
</dbReference>
<organism evidence="2 3">
    <name type="scientific">Nannochloropsis gaditana</name>
    <dbReference type="NCBI Taxonomy" id="72520"/>
    <lineage>
        <taxon>Eukaryota</taxon>
        <taxon>Sar</taxon>
        <taxon>Stramenopiles</taxon>
        <taxon>Ochrophyta</taxon>
        <taxon>Eustigmatophyceae</taxon>
        <taxon>Eustigmatales</taxon>
        <taxon>Monodopsidaceae</taxon>
        <taxon>Nannochloropsis</taxon>
    </lineage>
</organism>
<protein>
    <submittedName>
        <fullName evidence="2">Uncharacterized protein</fullName>
    </submittedName>
</protein>
<evidence type="ECO:0000313" key="2">
    <source>
        <dbReference type="EMBL" id="EWM29596.1"/>
    </source>
</evidence>
<feature type="compositionally biased region" description="Gly residues" evidence="1">
    <location>
        <begin position="271"/>
        <end position="283"/>
    </location>
</feature>
<gene>
    <name evidence="2" type="ORF">Naga_100006g50</name>
</gene>
<proteinExistence type="predicted"/>
<reference evidence="2 3" key="1">
    <citation type="journal article" date="2014" name="Mol. Plant">
        <title>Chromosome Scale Genome Assembly and Transcriptome Profiling of Nannochloropsis gaditana in Nitrogen Depletion.</title>
        <authorList>
            <person name="Corteggiani Carpinelli E."/>
            <person name="Telatin A."/>
            <person name="Vitulo N."/>
            <person name="Forcato C."/>
            <person name="D'Angelo M."/>
            <person name="Schiavon R."/>
            <person name="Vezzi A."/>
            <person name="Giacometti G.M."/>
            <person name="Morosinotto T."/>
            <person name="Valle G."/>
        </authorList>
    </citation>
    <scope>NUCLEOTIDE SEQUENCE [LARGE SCALE GENOMIC DNA]</scope>
    <source>
        <strain evidence="2 3">B-31</strain>
    </source>
</reference>
<accession>W7U9Z0</accession>
<dbReference type="OrthoDB" id="10445718at2759"/>
<dbReference type="Proteomes" id="UP000019335">
    <property type="component" value="Chromosome 2"/>
</dbReference>
<feature type="compositionally biased region" description="Polar residues" evidence="1">
    <location>
        <begin position="301"/>
        <end position="315"/>
    </location>
</feature>
<dbReference type="EMBL" id="AZIL01000126">
    <property type="protein sequence ID" value="EWM29596.1"/>
    <property type="molecule type" value="Genomic_DNA"/>
</dbReference>
<feature type="region of interest" description="Disordered" evidence="1">
    <location>
        <begin position="88"/>
        <end position="332"/>
    </location>
</feature>
<sequence>MSRNVFYRPKIPRRKCACGWALAAAFLGCPFVVRGQPSATRLLTIPCTLVVPGNQQKADPVYGLTECYHATVCIDQPVASDVIRPPPTILPSNRSTPSATPQALGIGKSSPREVSQNERDVGGIESPFLGSGVESDNQPIEREDIPALEPEMGSSRSRAFGIKPLRDSGDGNMYGGQKEVIRQEKDKAEASSTTESSEWDFRRQRFRGSQIGMEKDIFEGDTGKGGSTGFTGQEVSGRASLKDAAGAVAESVEMKDDDAADVENPQDVGQGEEGAGTVPGTGIDGDPDVTGLDPGPDAGDNGSNDNQADSTTSEVPSVDIPTPSPDPAAPPDVADLGLVGEIAIVRVCSREVVCQECGPVNVVPRCTCSLVLYNPLTDPDYFLK</sequence>
<dbReference type="AlphaFoldDB" id="W7U9Z0"/>